<evidence type="ECO:0000256" key="13">
    <source>
        <dbReference type="ARBA" id="ARBA00048238"/>
    </source>
</evidence>
<feature type="non-terminal residue" evidence="17">
    <location>
        <position position="1"/>
    </location>
</feature>
<comment type="catalytic activity">
    <reaction evidence="14">
        <text>(6S)-NADPHX + ADP = AMP + phosphate + NADPH + H(+)</text>
        <dbReference type="Rhea" id="RHEA:32235"/>
        <dbReference type="ChEBI" id="CHEBI:15378"/>
        <dbReference type="ChEBI" id="CHEBI:43474"/>
        <dbReference type="ChEBI" id="CHEBI:57783"/>
        <dbReference type="ChEBI" id="CHEBI:64076"/>
        <dbReference type="ChEBI" id="CHEBI:456215"/>
        <dbReference type="ChEBI" id="CHEBI:456216"/>
        <dbReference type="EC" id="4.2.1.136"/>
    </reaction>
</comment>
<dbReference type="PANTHER" id="PTHR12592">
    <property type="entry name" value="ATP-DEPENDENT (S)-NAD(P)H-HYDRATE DEHYDRATASE FAMILY MEMBER"/>
    <property type="match status" value="1"/>
</dbReference>
<reference evidence="17" key="1">
    <citation type="submission" date="2020-02" db="EMBL/GenBank/DDBJ databases">
        <authorList>
            <person name="Meier V. D."/>
        </authorList>
    </citation>
    <scope>NUCLEOTIDE SEQUENCE</scope>
    <source>
        <strain evidence="17">AVDCRST_MAG41</strain>
    </source>
</reference>
<name>A0A6J4K2I4_9ACTN</name>
<gene>
    <name evidence="17" type="ORF">AVDCRST_MAG41-4675</name>
</gene>
<comment type="catalytic activity">
    <reaction evidence="13">
        <text>(6S)-NADHX + ADP = AMP + phosphate + NADH + H(+)</text>
        <dbReference type="Rhea" id="RHEA:32223"/>
        <dbReference type="ChEBI" id="CHEBI:15378"/>
        <dbReference type="ChEBI" id="CHEBI:43474"/>
        <dbReference type="ChEBI" id="CHEBI:57945"/>
        <dbReference type="ChEBI" id="CHEBI:64074"/>
        <dbReference type="ChEBI" id="CHEBI:456215"/>
        <dbReference type="ChEBI" id="CHEBI:456216"/>
        <dbReference type="EC" id="4.2.1.136"/>
    </reaction>
</comment>
<dbReference type="InterPro" id="IPR029056">
    <property type="entry name" value="Ribokinase-like"/>
</dbReference>
<comment type="cofactor">
    <cofactor evidence="1">
        <name>K(+)</name>
        <dbReference type="ChEBI" id="CHEBI:29103"/>
    </cofactor>
</comment>
<evidence type="ECO:0000256" key="1">
    <source>
        <dbReference type="ARBA" id="ARBA00001958"/>
    </source>
</evidence>
<dbReference type="PROSITE" id="PS51383">
    <property type="entry name" value="YJEF_C_3"/>
    <property type="match status" value="1"/>
</dbReference>
<dbReference type="AlphaFoldDB" id="A0A6J4K2I4"/>
<evidence type="ECO:0000256" key="14">
    <source>
        <dbReference type="ARBA" id="ARBA00049209"/>
    </source>
</evidence>
<evidence type="ECO:0000256" key="7">
    <source>
        <dbReference type="ARBA" id="ARBA00022840"/>
    </source>
</evidence>
<dbReference type="InterPro" id="IPR036652">
    <property type="entry name" value="YjeF_N_dom_sf"/>
</dbReference>
<dbReference type="GO" id="GO:0052855">
    <property type="term" value="F:ADP-dependent NAD(P)H-hydrate dehydratase activity"/>
    <property type="evidence" value="ECO:0007669"/>
    <property type="project" value="UniProtKB-EC"/>
</dbReference>
<feature type="domain" description="YjeF N-terminal" evidence="16">
    <location>
        <begin position="1"/>
        <end position="123"/>
    </location>
</feature>
<dbReference type="NCBIfam" id="TIGR00196">
    <property type="entry name" value="yjeF_cterm"/>
    <property type="match status" value="1"/>
</dbReference>
<evidence type="ECO:0000256" key="3">
    <source>
        <dbReference type="ARBA" id="ARBA00009524"/>
    </source>
</evidence>
<comment type="similarity">
    <text evidence="2">In the N-terminal section; belongs to the NnrE/AIBP family.</text>
</comment>
<dbReference type="PROSITE" id="PS51385">
    <property type="entry name" value="YJEF_N"/>
    <property type="match status" value="1"/>
</dbReference>
<dbReference type="Gene3D" id="3.40.50.10260">
    <property type="entry name" value="YjeF N-terminal domain"/>
    <property type="match status" value="1"/>
</dbReference>
<evidence type="ECO:0000259" key="16">
    <source>
        <dbReference type="PROSITE" id="PS51385"/>
    </source>
</evidence>
<evidence type="ECO:0000256" key="8">
    <source>
        <dbReference type="ARBA" id="ARBA00022857"/>
    </source>
</evidence>
<evidence type="ECO:0000256" key="11">
    <source>
        <dbReference type="ARBA" id="ARBA00025153"/>
    </source>
</evidence>
<dbReference type="GO" id="GO:0110051">
    <property type="term" value="P:metabolite repair"/>
    <property type="evidence" value="ECO:0007669"/>
    <property type="project" value="TreeGrafter"/>
</dbReference>
<comment type="similarity">
    <text evidence="3">In the C-terminal section; belongs to the NnrD/CARKD family.</text>
</comment>
<keyword evidence="9" id="KW-0520">NAD</keyword>
<keyword evidence="17" id="KW-0413">Isomerase</keyword>
<evidence type="ECO:0000256" key="2">
    <source>
        <dbReference type="ARBA" id="ARBA00006001"/>
    </source>
</evidence>
<organism evidence="17">
    <name type="scientific">uncultured Mycobacteriales bacterium</name>
    <dbReference type="NCBI Taxonomy" id="581187"/>
    <lineage>
        <taxon>Bacteria</taxon>
        <taxon>Bacillati</taxon>
        <taxon>Actinomycetota</taxon>
        <taxon>Actinomycetes</taxon>
        <taxon>Mycobacteriales</taxon>
        <taxon>environmental samples</taxon>
    </lineage>
</organism>
<evidence type="ECO:0000256" key="12">
    <source>
        <dbReference type="ARBA" id="ARBA00032624"/>
    </source>
</evidence>
<proteinExistence type="inferred from homology"/>
<evidence type="ECO:0000313" key="17">
    <source>
        <dbReference type="EMBL" id="CAA9293954.1"/>
    </source>
</evidence>
<evidence type="ECO:0000259" key="15">
    <source>
        <dbReference type="PROSITE" id="PS51383"/>
    </source>
</evidence>
<evidence type="ECO:0000256" key="6">
    <source>
        <dbReference type="ARBA" id="ARBA00022741"/>
    </source>
</evidence>
<keyword evidence="8" id="KW-0521">NADP</keyword>
<evidence type="ECO:0000256" key="10">
    <source>
        <dbReference type="ARBA" id="ARBA00023239"/>
    </source>
</evidence>
<dbReference type="SUPFAM" id="SSF53613">
    <property type="entry name" value="Ribokinase-like"/>
    <property type="match status" value="1"/>
</dbReference>
<dbReference type="Pfam" id="PF01256">
    <property type="entry name" value="Carb_kinase"/>
    <property type="match status" value="1"/>
</dbReference>
<dbReference type="EC" id="4.2.1.136" evidence="4"/>
<dbReference type="InterPro" id="IPR000631">
    <property type="entry name" value="CARKD"/>
</dbReference>
<comment type="function">
    <text evidence="11">Bifunctional enzyme that catalyzes the epimerization of the S- and R-forms of NAD(P)HX and the dehydration of the S-form of NAD(P)HX at the expense of ADP, which is converted to AMP. This allows the repair of both epimers of NAD(P)HX, a damaged form of NAD(P)H that is a result of enzymatic or heat-dependent hydration.</text>
</comment>
<keyword evidence="7" id="KW-0067">ATP-binding</keyword>
<keyword evidence="10 17" id="KW-0456">Lyase</keyword>
<dbReference type="PANTHER" id="PTHR12592:SF0">
    <property type="entry name" value="ATP-DEPENDENT (S)-NAD(P)H-HYDRATE DEHYDRATASE"/>
    <property type="match status" value="1"/>
</dbReference>
<dbReference type="GO" id="GO:0005524">
    <property type="term" value="F:ATP binding"/>
    <property type="evidence" value="ECO:0007669"/>
    <property type="project" value="UniProtKB-KW"/>
</dbReference>
<evidence type="ECO:0000256" key="5">
    <source>
        <dbReference type="ARBA" id="ARBA00018591"/>
    </source>
</evidence>
<feature type="domain" description="YjeF C-terminal" evidence="15">
    <location>
        <begin position="128"/>
        <end position="386"/>
    </location>
</feature>
<dbReference type="GO" id="GO:0052856">
    <property type="term" value="F:NAD(P)HX epimerase activity"/>
    <property type="evidence" value="ECO:0007669"/>
    <property type="project" value="TreeGrafter"/>
</dbReference>
<dbReference type="InterPro" id="IPR004443">
    <property type="entry name" value="YjeF_N_dom"/>
</dbReference>
<dbReference type="EMBL" id="CADCTP010000457">
    <property type="protein sequence ID" value="CAA9293954.1"/>
    <property type="molecule type" value="Genomic_DNA"/>
</dbReference>
<dbReference type="HAMAP" id="MF_01965">
    <property type="entry name" value="NADHX_dehydratase"/>
    <property type="match status" value="1"/>
</dbReference>
<protein>
    <recommendedName>
        <fullName evidence="5">Bifunctional NAD(P)H-hydrate repair enzyme Nnr</fullName>
        <ecNumber evidence="4">4.2.1.136</ecNumber>
    </recommendedName>
    <alternativeName>
        <fullName evidence="12">Nicotinamide nucleotide repair protein</fullName>
    </alternativeName>
</protein>
<dbReference type="Gene3D" id="3.40.1190.20">
    <property type="match status" value="1"/>
</dbReference>
<dbReference type="CDD" id="cd01171">
    <property type="entry name" value="YXKO-related"/>
    <property type="match status" value="1"/>
</dbReference>
<evidence type="ECO:0000256" key="4">
    <source>
        <dbReference type="ARBA" id="ARBA00013129"/>
    </source>
</evidence>
<accession>A0A6J4K2I4</accession>
<dbReference type="Pfam" id="PF03853">
    <property type="entry name" value="YjeF_N"/>
    <property type="match status" value="1"/>
</dbReference>
<dbReference type="SUPFAM" id="SSF64153">
    <property type="entry name" value="YjeF N-terminal domain-like"/>
    <property type="match status" value="1"/>
</dbReference>
<sequence length="394" mass="38437">AGWRGSAGLGGGADPAAAGDWAEAVRVVRRARLVLDGIVGIGGAGGLRPAAAALVREVTGTVVAVDLPSGVDADTGAVAGEAVRAALTVTFGGLKPGLLVGPGAEDAGRVRLVDIGLDLPEPGLRVLDAADVAALVPVPGPGDDKYTRGVVGVAAGSATYPGAGVLCTGAAVRGGAGMVRYAGTAAEHVRSRWPEAVVTAGKPSEAGRVQAWVVGPGMGTDDAAAGLLRDVLAQDVPVLVDADGLTLLAAEPDLVRRRTAPTLLTPHDREFARIAGPVGADRVGAARRAAADLGVTVLLKGTATVVAEPGGRAYVNPTGTPWLATAGSGDVLSGLGGALLAGGLPAVEAGAVAAYLHGLAGTLAAHGASTTAAGVLAALPAALRAVSPRRTTRS</sequence>
<evidence type="ECO:0000256" key="9">
    <source>
        <dbReference type="ARBA" id="ARBA00023027"/>
    </source>
</evidence>
<keyword evidence="6" id="KW-0547">Nucleotide-binding</keyword>